<evidence type="ECO:0000259" key="6">
    <source>
        <dbReference type="Pfam" id="PF22770"/>
    </source>
</evidence>
<feature type="domain" description="Pop1 N-terminal" evidence="4">
    <location>
        <begin position="104"/>
        <end position="178"/>
    </location>
</feature>
<dbReference type="PANTHER" id="PTHR22731">
    <property type="entry name" value="RIBONUCLEASES P/MRP PROTEIN SUBUNIT POP1"/>
    <property type="match status" value="1"/>
</dbReference>
<dbReference type="AlphaFoldDB" id="A0A3L8D8R2"/>
<evidence type="ECO:0000259" key="5">
    <source>
        <dbReference type="Pfam" id="PF08170"/>
    </source>
</evidence>
<dbReference type="Pfam" id="PF22770">
    <property type="entry name" value="POP1_C"/>
    <property type="match status" value="1"/>
</dbReference>
<dbReference type="PANTHER" id="PTHR22731:SF3">
    <property type="entry name" value="RIBONUCLEASES P_MRP PROTEIN SUBUNIT POP1"/>
    <property type="match status" value="1"/>
</dbReference>
<dbReference type="GO" id="GO:0001682">
    <property type="term" value="P:tRNA 5'-leader removal"/>
    <property type="evidence" value="ECO:0007669"/>
    <property type="project" value="InterPro"/>
</dbReference>
<dbReference type="EMBL" id="QOIP01000011">
    <property type="protein sequence ID" value="RLU16681.1"/>
    <property type="molecule type" value="Genomic_DNA"/>
</dbReference>
<dbReference type="Pfam" id="PF06978">
    <property type="entry name" value="POP1_N"/>
    <property type="match status" value="2"/>
</dbReference>
<dbReference type="SUPFAM" id="SSF103025">
    <property type="entry name" value="Folate-binding domain"/>
    <property type="match status" value="1"/>
</dbReference>
<name>A0A3L8D8R2_OOCBI</name>
<dbReference type="GO" id="GO:0000172">
    <property type="term" value="C:ribonuclease MRP complex"/>
    <property type="evidence" value="ECO:0007669"/>
    <property type="project" value="InterPro"/>
</dbReference>
<accession>A0A3L8D8R2</accession>
<feature type="domain" description="POPLD" evidence="5">
    <location>
        <begin position="550"/>
        <end position="642"/>
    </location>
</feature>
<dbReference type="InterPro" id="IPR009723">
    <property type="entry name" value="Pop1_N"/>
</dbReference>
<evidence type="ECO:0000313" key="8">
    <source>
        <dbReference type="Proteomes" id="UP000279307"/>
    </source>
</evidence>
<organism evidence="7 8">
    <name type="scientific">Ooceraea biroi</name>
    <name type="common">Clonal raider ant</name>
    <name type="synonym">Cerapachys biroi</name>
    <dbReference type="NCBI Taxonomy" id="2015173"/>
    <lineage>
        <taxon>Eukaryota</taxon>
        <taxon>Metazoa</taxon>
        <taxon>Ecdysozoa</taxon>
        <taxon>Arthropoda</taxon>
        <taxon>Hexapoda</taxon>
        <taxon>Insecta</taxon>
        <taxon>Pterygota</taxon>
        <taxon>Neoptera</taxon>
        <taxon>Endopterygota</taxon>
        <taxon>Hymenoptera</taxon>
        <taxon>Apocrita</taxon>
        <taxon>Aculeata</taxon>
        <taxon>Formicoidea</taxon>
        <taxon>Formicidae</taxon>
        <taxon>Dorylinae</taxon>
        <taxon>Ooceraea</taxon>
    </lineage>
</organism>
<evidence type="ECO:0000313" key="7">
    <source>
        <dbReference type="EMBL" id="RLU16681.1"/>
    </source>
</evidence>
<protein>
    <submittedName>
        <fullName evidence="7">Uncharacterized protein</fullName>
    </submittedName>
</protein>
<evidence type="ECO:0000256" key="1">
    <source>
        <dbReference type="ARBA" id="ARBA00004123"/>
    </source>
</evidence>
<evidence type="ECO:0000259" key="4">
    <source>
        <dbReference type="Pfam" id="PF06978"/>
    </source>
</evidence>
<dbReference type="GO" id="GO:0005655">
    <property type="term" value="C:nucleolar ribonuclease P complex"/>
    <property type="evidence" value="ECO:0007669"/>
    <property type="project" value="InterPro"/>
</dbReference>
<comment type="subcellular location">
    <subcellularLocation>
        <location evidence="1">Nucleus</location>
    </subcellularLocation>
</comment>
<feature type="domain" description="Pop1 N-terminal" evidence="4">
    <location>
        <begin position="26"/>
        <end position="101"/>
    </location>
</feature>
<evidence type="ECO:0000256" key="3">
    <source>
        <dbReference type="ARBA" id="ARBA00023242"/>
    </source>
</evidence>
<sequence length="897" mass="104235">MADKEQFDEFLGGSQSLPHEVPIMNFVASRIQEMSAMIHSIENPKQNKLVFQKLPVYMRRRVMSHNVKRLPRRLREAHLAQMRKSTNDTNVPSTSKRPCRKYRRRPTNLLSEYNRRQRDKVWLETHIWHAKRFHMIDTWGYRLPNYPNDKCFRANYRAVTQHCLLQDISYYTCVEITGQENLLTTTLDMHCDPSKSTFAAKNYIKGRREGTLMFFKKNGCPHSPIGHVHFLWKPSELELRTIWIWVHPSFYDEFHAEIISNFEFKLDNAECDTTQLTNDDDLYTNVEGCKMMILRYALNRFRLHGPSILSVLTEALHLPSSTESGFRSEMDCAVTKEQDLTITTSVDKNVLQSVEEMAIGEEDSKDSKKIEDEEVLSKGDLNTQESCDKQWHIKYYENQENMEAFKTQRRVWETLKSVASKAQAPSEREASTFDMIMGITVLDPRFYLPDKRTKSERENEAEKNVTSWNFRVVDQVPNMNCSPIWDAQIRRTVSDSCMSTSEINELRGKCVVPGVSNDRYFDESVMAKVPILLIQKESGGSITGLGSCTDIILPSKWAMPFWLALVMRGARVGALRESKSIAFESVCSIPSMPDINEPGSLAYAKEAARTRGELTRRYFSYPPNRRANFTKFGISTPFHCDWKILTNDWSSVKDFYILRDRELLVFLQNSICPKKYRKNAAVQDAESNFENFENYQNCLIRVHVSMLGKGVAKEFAIVCMPTSDDLEKYESNRNWEGPEERCHVDPNEKSRKELQKDHLQTLKRLRRQRVRRKKALKDTIMKVSPESRSELFDNYAEYVDTSDLLHRDALVFSQREKMSELYLPDCTEVRYSCDREVMGYLTIGDFSFRQAKGIGIGYVTVPSLIVLARKKSNIVLVRDTRTRQYRLAKLEILGLYC</sequence>
<dbReference type="InterPro" id="IPR039182">
    <property type="entry name" value="Pop1"/>
</dbReference>
<comment type="caution">
    <text evidence="7">The sequence shown here is derived from an EMBL/GenBank/DDBJ whole genome shotgun (WGS) entry which is preliminary data.</text>
</comment>
<dbReference type="Proteomes" id="UP000279307">
    <property type="component" value="Chromosome 11"/>
</dbReference>
<feature type="domain" description="POP1 C-terminal" evidence="6">
    <location>
        <begin position="698"/>
        <end position="893"/>
    </location>
</feature>
<keyword evidence="2" id="KW-0819">tRNA processing</keyword>
<dbReference type="OrthoDB" id="442863at2759"/>
<reference evidence="7 8" key="1">
    <citation type="journal article" date="2018" name="Genome Res.">
        <title>The genomic architecture and molecular evolution of ant odorant receptors.</title>
        <authorList>
            <person name="McKenzie S.K."/>
            <person name="Kronauer D.J.C."/>
        </authorList>
    </citation>
    <scope>NUCLEOTIDE SEQUENCE [LARGE SCALE GENOMIC DNA]</scope>
    <source>
        <strain evidence="7">Clonal line C1</strain>
    </source>
</reference>
<dbReference type="InterPro" id="IPR012590">
    <property type="entry name" value="POPLD_dom"/>
</dbReference>
<dbReference type="InterPro" id="IPR055079">
    <property type="entry name" value="POP1_C"/>
</dbReference>
<proteinExistence type="predicted"/>
<keyword evidence="3" id="KW-0539">Nucleus</keyword>
<dbReference type="Pfam" id="PF08170">
    <property type="entry name" value="POPLD"/>
    <property type="match status" value="1"/>
</dbReference>
<evidence type="ECO:0000256" key="2">
    <source>
        <dbReference type="ARBA" id="ARBA00022694"/>
    </source>
</evidence>
<gene>
    <name evidence="7" type="ORF">DMN91_010749</name>
</gene>